<keyword evidence="1" id="KW-0547">Nucleotide-binding</keyword>
<gene>
    <name evidence="7" type="ORF">FH972_025976</name>
</gene>
<dbReference type="GO" id="GO:0016020">
    <property type="term" value="C:membrane"/>
    <property type="evidence" value="ECO:0007669"/>
    <property type="project" value="TreeGrafter"/>
</dbReference>
<evidence type="ECO:0000313" key="7">
    <source>
        <dbReference type="EMBL" id="KAB8616641.1"/>
    </source>
</evidence>
<dbReference type="GO" id="GO:0003924">
    <property type="term" value="F:GTPase activity"/>
    <property type="evidence" value="ECO:0007669"/>
    <property type="project" value="InterPro"/>
</dbReference>
<dbReference type="Gene3D" id="3.40.50.300">
    <property type="entry name" value="P-loop containing nucleotide triphosphate hydrolases"/>
    <property type="match status" value="1"/>
</dbReference>
<dbReference type="InterPro" id="IPR022812">
    <property type="entry name" value="Dynamin"/>
</dbReference>
<dbReference type="SUPFAM" id="SSF52540">
    <property type="entry name" value="P-loop containing nucleoside triphosphate hydrolases"/>
    <property type="match status" value="1"/>
</dbReference>
<dbReference type="InterPro" id="IPR003130">
    <property type="entry name" value="GED"/>
</dbReference>
<dbReference type="PROSITE" id="PS51388">
    <property type="entry name" value="GED"/>
    <property type="match status" value="1"/>
</dbReference>
<comment type="caution">
    <text evidence="7">The sequence shown here is derived from an EMBL/GenBank/DDBJ whole genome shotgun (WGS) entry which is preliminary data.</text>
</comment>
<evidence type="ECO:0000256" key="1">
    <source>
        <dbReference type="ARBA" id="ARBA00022741"/>
    </source>
</evidence>
<dbReference type="GO" id="GO:0016559">
    <property type="term" value="P:peroxisome fission"/>
    <property type="evidence" value="ECO:0007669"/>
    <property type="project" value="TreeGrafter"/>
</dbReference>
<evidence type="ECO:0000256" key="4">
    <source>
        <dbReference type="SAM" id="MobiDB-lite"/>
    </source>
</evidence>
<evidence type="ECO:0000256" key="3">
    <source>
        <dbReference type="ARBA" id="ARBA00023175"/>
    </source>
</evidence>
<evidence type="ECO:0000259" key="5">
    <source>
        <dbReference type="PROSITE" id="PS51388"/>
    </source>
</evidence>
<dbReference type="SMART" id="SM00053">
    <property type="entry name" value="DYNc"/>
    <property type="match status" value="1"/>
</dbReference>
<dbReference type="PROSITE" id="PS51718">
    <property type="entry name" value="G_DYNAMIN_2"/>
    <property type="match status" value="1"/>
</dbReference>
<evidence type="ECO:0000259" key="6">
    <source>
        <dbReference type="PROSITE" id="PS51718"/>
    </source>
</evidence>
<evidence type="ECO:0000313" key="8">
    <source>
        <dbReference type="Proteomes" id="UP000327013"/>
    </source>
</evidence>
<dbReference type="Proteomes" id="UP000327013">
    <property type="component" value="Unassembled WGS sequence"/>
</dbReference>
<dbReference type="GO" id="GO:0005739">
    <property type="term" value="C:mitochondrion"/>
    <property type="evidence" value="ECO:0007669"/>
    <property type="project" value="TreeGrafter"/>
</dbReference>
<dbReference type="GO" id="GO:0005525">
    <property type="term" value="F:GTP binding"/>
    <property type="evidence" value="ECO:0007669"/>
    <property type="project" value="InterPro"/>
</dbReference>
<name>A0A5N6L2N5_9ROSI</name>
<dbReference type="InterPro" id="IPR001401">
    <property type="entry name" value="Dynamin_GTPase"/>
</dbReference>
<feature type="domain" description="Dynamin-type G" evidence="6">
    <location>
        <begin position="97"/>
        <end position="398"/>
    </location>
</feature>
<feature type="region of interest" description="Disordered" evidence="4">
    <location>
        <begin position="1"/>
        <end position="22"/>
    </location>
</feature>
<proteinExistence type="predicted"/>
<dbReference type="PANTHER" id="PTHR11566:SF21">
    <property type="entry name" value="DYNAMIN RELATED PROTEIN 1, ISOFORM A"/>
    <property type="match status" value="1"/>
</dbReference>
<dbReference type="PRINTS" id="PR00195">
    <property type="entry name" value="DYNAMIN"/>
</dbReference>
<protein>
    <recommendedName>
        <fullName evidence="9">GED domain-containing protein</fullName>
    </recommendedName>
</protein>
<dbReference type="Pfam" id="PF00350">
    <property type="entry name" value="Dynamin_N"/>
    <property type="match status" value="1"/>
</dbReference>
<dbReference type="GO" id="GO:0000266">
    <property type="term" value="P:mitochondrial fission"/>
    <property type="evidence" value="ECO:0007669"/>
    <property type="project" value="TreeGrafter"/>
</dbReference>
<dbReference type="GO" id="GO:0008017">
    <property type="term" value="F:microtubule binding"/>
    <property type="evidence" value="ECO:0007669"/>
    <property type="project" value="TreeGrafter"/>
</dbReference>
<dbReference type="InterPro" id="IPR027417">
    <property type="entry name" value="P-loop_NTPase"/>
</dbReference>
<reference evidence="7 8" key="1">
    <citation type="submission" date="2019-06" db="EMBL/GenBank/DDBJ databases">
        <title>A chromosomal-level reference genome of Carpinus fangiana (Coryloideae, Betulaceae).</title>
        <authorList>
            <person name="Yang X."/>
            <person name="Wang Z."/>
            <person name="Zhang L."/>
            <person name="Hao G."/>
            <person name="Liu J."/>
            <person name="Yang Y."/>
        </authorList>
    </citation>
    <scope>NUCLEOTIDE SEQUENCE [LARGE SCALE GENOMIC DNA]</scope>
    <source>
        <strain evidence="7">Cfa_2016G</strain>
        <tissue evidence="7">Leaf</tissue>
    </source>
</reference>
<organism evidence="7 8">
    <name type="scientific">Carpinus fangiana</name>
    <dbReference type="NCBI Taxonomy" id="176857"/>
    <lineage>
        <taxon>Eukaryota</taxon>
        <taxon>Viridiplantae</taxon>
        <taxon>Streptophyta</taxon>
        <taxon>Embryophyta</taxon>
        <taxon>Tracheophyta</taxon>
        <taxon>Spermatophyta</taxon>
        <taxon>Magnoliopsida</taxon>
        <taxon>eudicotyledons</taxon>
        <taxon>Gunneridae</taxon>
        <taxon>Pentapetalae</taxon>
        <taxon>rosids</taxon>
        <taxon>fabids</taxon>
        <taxon>Fagales</taxon>
        <taxon>Betulaceae</taxon>
        <taxon>Carpinus</taxon>
    </lineage>
</organism>
<feature type="compositionally biased region" description="Polar residues" evidence="4">
    <location>
        <begin position="1"/>
        <end position="12"/>
    </location>
</feature>
<dbReference type="GO" id="GO:0006897">
    <property type="term" value="P:endocytosis"/>
    <property type="evidence" value="ECO:0007669"/>
    <property type="project" value="TreeGrafter"/>
</dbReference>
<dbReference type="InterPro" id="IPR030381">
    <property type="entry name" value="G_DYNAMIN_dom"/>
</dbReference>
<dbReference type="Pfam" id="PF01031">
    <property type="entry name" value="Dynamin_M"/>
    <property type="match status" value="1"/>
</dbReference>
<keyword evidence="8" id="KW-1185">Reference proteome</keyword>
<feature type="domain" description="GED" evidence="5">
    <location>
        <begin position="685"/>
        <end position="771"/>
    </location>
</feature>
<dbReference type="InterPro" id="IPR000375">
    <property type="entry name" value="Dynamin_stalk"/>
</dbReference>
<keyword evidence="2" id="KW-0342">GTP-binding</keyword>
<dbReference type="EMBL" id="VIBQ01000074">
    <property type="protein sequence ID" value="KAB8616641.1"/>
    <property type="molecule type" value="Genomic_DNA"/>
</dbReference>
<evidence type="ECO:0008006" key="9">
    <source>
        <dbReference type="Google" id="ProtNLM"/>
    </source>
</evidence>
<dbReference type="GO" id="GO:0005874">
    <property type="term" value="C:microtubule"/>
    <property type="evidence" value="ECO:0007669"/>
    <property type="project" value="TreeGrafter"/>
</dbReference>
<dbReference type="OrthoDB" id="5061070at2759"/>
<dbReference type="CDD" id="cd08771">
    <property type="entry name" value="DLP_1"/>
    <property type="match status" value="1"/>
</dbReference>
<dbReference type="Pfam" id="PF02212">
    <property type="entry name" value="GED"/>
    <property type="match status" value="1"/>
</dbReference>
<dbReference type="GO" id="GO:0048312">
    <property type="term" value="P:intracellular distribution of mitochondria"/>
    <property type="evidence" value="ECO:0007669"/>
    <property type="project" value="TreeGrafter"/>
</dbReference>
<evidence type="ECO:0000256" key="2">
    <source>
        <dbReference type="ARBA" id="ARBA00023134"/>
    </source>
</evidence>
<accession>A0A5N6L2N5</accession>
<dbReference type="InterPro" id="IPR045063">
    <property type="entry name" value="Dynamin_N"/>
</dbReference>
<dbReference type="AlphaFoldDB" id="A0A5N6L2N5"/>
<sequence>MVTPINVSTTTVPADAEEPNTPASITHDLRSLLIGTDSPNMTTVQEGFSHENLNHDGTPRDTSDPSVISHFDDLNNEKGRNLISAIDQLRKLGVDKDISLPQLVVVGEQSSGKSSLLEGLTGLAFPIATGLCTRFATRFIMQHDPGARRRVRVSVLPGSESWRDPRAHEKLIAFQQDLNEDDLSNKDKLEAMFENVTQLMGLSQNPMGSPTSVVRHFSDDVLEITFSGPDHNFLSVVDLPGLFQSTSRTQTIDDRKLIRDTVQNYIQDKNTIILAVTSATTEAVNQGVFAMTRTVDEDGERTIGVMTKCDIVQKGEDSRAMKLLRNEEIDLRHGWFAVRNRSPTEIQQSTTVQTRHERELEFFTMDPWNKIPEARRGVRALQKYLQEVLYEKIETQKPRIIEKAKRLYEEASQELEAMGEARETAVDYRRYLSRFARDYERLLDNSLNGSNLREWAQDSPLMLEPLIRKLKKDFCDSMCSHGHNWAFMGPDDTVDQSYVRSDGLASFDQSQPFLPTFAGSAIYQWIFSSCNNFPGMGFKGMLSPNLVRSLFHQQSKAWAKISEDFLAQVGFVIRKYTIAAHRQLVPEKHIRTRLLSKQLAYIESFLRQASIELRRVLANERDADLATINSIFSTTRAKMRTARFMHYLKINDLAGDGNPETVVEIKYSRLWFLLNPILGSDEQDILNIHDILKSYYEVARGRYVDNVIAAVANSYLTGEGDRINLFSIDCLAGMSSEELKELASEHPETVQKREDLKRKCQRLEHGMQILE</sequence>
<dbReference type="InterPro" id="IPR020850">
    <property type="entry name" value="GED_dom"/>
</dbReference>
<dbReference type="PANTHER" id="PTHR11566">
    <property type="entry name" value="DYNAMIN"/>
    <property type="match status" value="1"/>
</dbReference>
<keyword evidence="3" id="KW-0505">Motor protein</keyword>